<dbReference type="Gene3D" id="1.20.1110.10">
    <property type="entry name" value="Calcium-transporting ATPase, transmembrane domain"/>
    <property type="match status" value="1"/>
</dbReference>
<dbReference type="GO" id="GO:0006874">
    <property type="term" value="P:intracellular calcium ion homeostasis"/>
    <property type="evidence" value="ECO:0007669"/>
    <property type="project" value="TreeGrafter"/>
</dbReference>
<feature type="transmembrane region" description="Helical" evidence="8">
    <location>
        <begin position="235"/>
        <end position="255"/>
    </location>
</feature>
<evidence type="ECO:0000256" key="3">
    <source>
        <dbReference type="ARBA" id="ARBA00022723"/>
    </source>
</evidence>
<dbReference type="SUPFAM" id="SSF81665">
    <property type="entry name" value="Calcium ATPase, transmembrane domain M"/>
    <property type="match status" value="1"/>
</dbReference>
<evidence type="ECO:0000313" key="11">
    <source>
        <dbReference type="EMBL" id="KAJ7394652.1"/>
    </source>
</evidence>
<name>A0A9X0A794_9CNID</name>
<feature type="transmembrane region" description="Helical" evidence="8">
    <location>
        <begin position="43"/>
        <end position="63"/>
    </location>
</feature>
<keyword evidence="2" id="KW-0597">Phosphoprotein</keyword>
<dbReference type="Pfam" id="PF12409">
    <property type="entry name" value="P5-ATPase"/>
    <property type="match status" value="1"/>
</dbReference>
<evidence type="ECO:0000256" key="1">
    <source>
        <dbReference type="ARBA" id="ARBA00004141"/>
    </source>
</evidence>
<dbReference type="GO" id="GO:0140358">
    <property type="term" value="F:P-type transmembrane transporter activity"/>
    <property type="evidence" value="ECO:0007669"/>
    <property type="project" value="InterPro"/>
</dbReference>
<dbReference type="EMBL" id="MU825396">
    <property type="protein sequence ID" value="KAJ7394652.1"/>
    <property type="molecule type" value="Genomic_DNA"/>
</dbReference>
<dbReference type="OrthoDB" id="48943at2759"/>
<dbReference type="GO" id="GO:0015203">
    <property type="term" value="F:polyamine transmembrane transporter activity"/>
    <property type="evidence" value="ECO:0007669"/>
    <property type="project" value="TreeGrafter"/>
</dbReference>
<comment type="caution">
    <text evidence="8">Lacks conserved residue(s) required for the propagation of feature annotation.</text>
</comment>
<dbReference type="EC" id="7.2.2.-" evidence="8"/>
<evidence type="ECO:0000256" key="8">
    <source>
        <dbReference type="RuleBase" id="RU362082"/>
    </source>
</evidence>
<dbReference type="PANTHER" id="PTHR45630">
    <property type="entry name" value="CATION-TRANSPORTING ATPASE-RELATED"/>
    <property type="match status" value="1"/>
</dbReference>
<reference evidence="11" key="1">
    <citation type="submission" date="2023-01" db="EMBL/GenBank/DDBJ databases">
        <title>Genome assembly of the deep-sea coral Lophelia pertusa.</title>
        <authorList>
            <person name="Herrera S."/>
            <person name="Cordes E."/>
        </authorList>
    </citation>
    <scope>NUCLEOTIDE SEQUENCE</scope>
    <source>
        <strain evidence="11">USNM1676648</strain>
        <tissue evidence="11">Polyp</tissue>
    </source>
</reference>
<dbReference type="Proteomes" id="UP001163046">
    <property type="component" value="Unassembled WGS sequence"/>
</dbReference>
<comment type="catalytic activity">
    <reaction evidence="8">
        <text>ATP + H2O = ADP + phosphate + H(+)</text>
        <dbReference type="Rhea" id="RHEA:13065"/>
        <dbReference type="ChEBI" id="CHEBI:15377"/>
        <dbReference type="ChEBI" id="CHEBI:15378"/>
        <dbReference type="ChEBI" id="CHEBI:30616"/>
        <dbReference type="ChEBI" id="CHEBI:43474"/>
        <dbReference type="ChEBI" id="CHEBI:456216"/>
    </reaction>
</comment>
<accession>A0A9X0A794</accession>
<dbReference type="InterPro" id="IPR004014">
    <property type="entry name" value="ATPase_P-typ_cation-transptr_N"/>
</dbReference>
<dbReference type="InterPro" id="IPR006544">
    <property type="entry name" value="P-type_TPase_V"/>
</dbReference>
<keyword evidence="6 8" id="KW-0460">Magnesium</keyword>
<comment type="similarity">
    <text evidence="8">Belongs to the cation transport ATPase (P-type) (TC 3.A.3) family. Type V subfamily.</text>
</comment>
<keyword evidence="3 8" id="KW-0479">Metal-binding</keyword>
<feature type="domain" description="P5B-type ATPase N-terminal" evidence="10">
    <location>
        <begin position="29"/>
        <end position="155"/>
    </location>
</feature>
<sequence>MINACSSKMENNLLNGLKYCHIEDEDGEQLVCFGYCCNLCKTIMYYLLACCTGGFAFLVSYWHPDWALRIKCSPCSLNKATLVLLKTSFGDLFVEEIQIVCVNEVRSPINSSPTVAFDEASNNCETERLLSVTDLHCWTSQTKYFCHRHLRYMWNEDQERFQLLRGLDVDTYPEHFYQCSSGLSLEEVQKRQKMYGPNVVDVTVKSYGRLFLEEVADPFYVFQFCSIILWSTDEYYYYAVAILLVSMVSIIITVHQTRKHLVTLRDMVAVSERVTVLRNNAVQVDVSSEELVPGDVLVIPPKGTQVSL</sequence>
<dbReference type="GO" id="GO:0046872">
    <property type="term" value="F:metal ion binding"/>
    <property type="evidence" value="ECO:0007669"/>
    <property type="project" value="UniProtKB-UniRule"/>
</dbReference>
<evidence type="ECO:0000256" key="2">
    <source>
        <dbReference type="ARBA" id="ARBA00022553"/>
    </source>
</evidence>
<keyword evidence="8" id="KW-1133">Transmembrane helix</keyword>
<keyword evidence="8" id="KW-0472">Membrane</keyword>
<evidence type="ECO:0000256" key="7">
    <source>
        <dbReference type="ARBA" id="ARBA00022967"/>
    </source>
</evidence>
<dbReference type="GO" id="GO:0031902">
    <property type="term" value="C:late endosome membrane"/>
    <property type="evidence" value="ECO:0007669"/>
    <property type="project" value="TreeGrafter"/>
</dbReference>
<protein>
    <recommendedName>
        <fullName evidence="8">Cation-transporting ATPase</fullName>
        <ecNumber evidence="8">7.2.2.-</ecNumber>
    </recommendedName>
</protein>
<dbReference type="PANTHER" id="PTHR45630:SF8">
    <property type="entry name" value="CATION-TRANSPORTING ATPASE"/>
    <property type="match status" value="1"/>
</dbReference>
<keyword evidence="7 8" id="KW-1278">Translocase</keyword>
<dbReference type="InterPro" id="IPR047819">
    <property type="entry name" value="P5A-ATPase_N"/>
</dbReference>
<dbReference type="Pfam" id="PF00690">
    <property type="entry name" value="Cation_ATPase_N"/>
    <property type="match status" value="1"/>
</dbReference>
<evidence type="ECO:0000259" key="10">
    <source>
        <dbReference type="Pfam" id="PF12409"/>
    </source>
</evidence>
<keyword evidence="12" id="KW-1185">Reference proteome</keyword>
<dbReference type="GO" id="GO:0005524">
    <property type="term" value="F:ATP binding"/>
    <property type="evidence" value="ECO:0007669"/>
    <property type="project" value="UniProtKB-UniRule"/>
</dbReference>
<dbReference type="Gene3D" id="2.70.150.10">
    <property type="entry name" value="Calcium-transporting ATPase, cytoplasmic transduction domain A"/>
    <property type="match status" value="1"/>
</dbReference>
<evidence type="ECO:0000259" key="9">
    <source>
        <dbReference type="Pfam" id="PF00690"/>
    </source>
</evidence>
<keyword evidence="4 8" id="KW-0547">Nucleotide-binding</keyword>
<evidence type="ECO:0000313" key="12">
    <source>
        <dbReference type="Proteomes" id="UP001163046"/>
    </source>
</evidence>
<gene>
    <name evidence="11" type="ORF">OS493_000472</name>
</gene>
<proteinExistence type="inferred from homology"/>
<evidence type="ECO:0000256" key="4">
    <source>
        <dbReference type="ARBA" id="ARBA00022741"/>
    </source>
</evidence>
<keyword evidence="8" id="KW-0812">Transmembrane</keyword>
<dbReference type="GO" id="GO:0019829">
    <property type="term" value="F:ATPase-coupled monoatomic cation transmembrane transporter activity"/>
    <property type="evidence" value="ECO:0007669"/>
    <property type="project" value="UniProtKB-UniRule"/>
</dbReference>
<dbReference type="AlphaFoldDB" id="A0A9X0A794"/>
<evidence type="ECO:0000256" key="5">
    <source>
        <dbReference type="ARBA" id="ARBA00022840"/>
    </source>
</evidence>
<feature type="domain" description="Cation-transporting P-type ATPase N-terminal" evidence="9">
    <location>
        <begin position="169"/>
        <end position="230"/>
    </location>
</feature>
<dbReference type="InterPro" id="IPR023298">
    <property type="entry name" value="ATPase_P-typ_TM_dom_sf"/>
</dbReference>
<evidence type="ECO:0000256" key="6">
    <source>
        <dbReference type="ARBA" id="ARBA00022842"/>
    </source>
</evidence>
<comment type="caution">
    <text evidence="11">The sequence shown here is derived from an EMBL/GenBank/DDBJ whole genome shotgun (WGS) entry which is preliminary data.</text>
</comment>
<comment type="subcellular location">
    <subcellularLocation>
        <location evidence="1 8">Membrane</location>
        <topology evidence="1 8">Multi-pass membrane protein</topology>
    </subcellularLocation>
</comment>
<organism evidence="11 12">
    <name type="scientific">Desmophyllum pertusum</name>
    <dbReference type="NCBI Taxonomy" id="174260"/>
    <lineage>
        <taxon>Eukaryota</taxon>
        <taxon>Metazoa</taxon>
        <taxon>Cnidaria</taxon>
        <taxon>Anthozoa</taxon>
        <taxon>Hexacorallia</taxon>
        <taxon>Scleractinia</taxon>
        <taxon>Caryophylliina</taxon>
        <taxon>Caryophylliidae</taxon>
        <taxon>Desmophyllum</taxon>
    </lineage>
</organism>
<keyword evidence="5 8" id="KW-0067">ATP-binding</keyword>